<sequence>MENSNNLVIILSKIVFSFILFNLSVLAILAFGPMLDALFQVKFSFGIGVILFILGINQISILWGKRLLKYNLKNGIILLILGVCISIFTII</sequence>
<organism evidence="1 2">
    <name type="scientific">Bacillus cytotoxicus</name>
    <dbReference type="NCBI Taxonomy" id="580165"/>
    <lineage>
        <taxon>Bacteria</taxon>
        <taxon>Bacillati</taxon>
        <taxon>Bacillota</taxon>
        <taxon>Bacilli</taxon>
        <taxon>Bacillales</taxon>
        <taxon>Bacillaceae</taxon>
        <taxon>Bacillus</taxon>
        <taxon>Bacillus cereus group</taxon>
    </lineage>
</organism>
<evidence type="ECO:0000313" key="1">
    <source>
        <dbReference type="EMBL" id="MCM3738428.1"/>
    </source>
</evidence>
<keyword evidence="2" id="KW-1185">Reference proteome</keyword>
<evidence type="ECO:0000313" key="2">
    <source>
        <dbReference type="Proteomes" id="UP001202289"/>
    </source>
</evidence>
<protein>
    <submittedName>
        <fullName evidence="1">Uncharacterized protein</fullName>
    </submittedName>
</protein>
<comment type="caution">
    <text evidence="1">The sequence shown here is derived from an EMBL/GenBank/DDBJ whole genome shotgun (WGS) entry which is preliminary data.</text>
</comment>
<accession>A0ACC6ADJ3</accession>
<name>A0ACC6ADJ3_9BACI</name>
<proteinExistence type="predicted"/>
<gene>
    <name evidence="1" type="ORF">M3215_22260</name>
</gene>
<dbReference type="Proteomes" id="UP001202289">
    <property type="component" value="Unassembled WGS sequence"/>
</dbReference>
<dbReference type="EMBL" id="JAMBOP010000044">
    <property type="protein sequence ID" value="MCM3738428.1"/>
    <property type="molecule type" value="Genomic_DNA"/>
</dbReference>
<reference evidence="1" key="1">
    <citation type="submission" date="2022-05" db="EMBL/GenBank/DDBJ databases">
        <title>Comparative Genomics of Spacecraft Associated Microbes.</title>
        <authorList>
            <person name="Tran M.T."/>
            <person name="Wright A."/>
            <person name="Seuylemezian A."/>
            <person name="Eisen J."/>
            <person name="Coil D."/>
        </authorList>
    </citation>
    <scope>NUCLEOTIDE SEQUENCE</scope>
    <source>
        <strain evidence="1">FAIRING 10M-2.2</strain>
    </source>
</reference>